<dbReference type="eggNOG" id="ENOG5031Y3D">
    <property type="taxonomic scope" value="Bacteria"/>
</dbReference>
<dbReference type="EMBL" id="LRQB01000053">
    <property type="protein sequence ID" value="KXA20070.1"/>
    <property type="molecule type" value="Genomic_DNA"/>
</dbReference>
<proteinExistence type="predicted"/>
<evidence type="ECO:0000256" key="1">
    <source>
        <dbReference type="SAM" id="MobiDB-lite"/>
    </source>
</evidence>
<sequence length="57" mass="6369">MSYALFGPIIDILIALAICALVFFVARSLIRYAHSLKKDDKSSKQSAEDKRIALQDL</sequence>
<feature type="transmembrane region" description="Helical" evidence="2">
    <location>
        <begin position="6"/>
        <end position="30"/>
    </location>
</feature>
<dbReference type="Proteomes" id="UP000070687">
    <property type="component" value="Unassembled WGS sequence"/>
</dbReference>
<dbReference type="RefSeq" id="WP_016636891.1">
    <property type="nucleotide sequence ID" value="NZ_KQ956862.1"/>
</dbReference>
<protein>
    <submittedName>
        <fullName evidence="3">Uncharacterized protein</fullName>
    </submittedName>
</protein>
<dbReference type="AlphaFoldDB" id="A0A133NUV2"/>
<keyword evidence="2" id="KW-0472">Membrane</keyword>
<evidence type="ECO:0000256" key="2">
    <source>
        <dbReference type="SAM" id="Phobius"/>
    </source>
</evidence>
<evidence type="ECO:0000313" key="3">
    <source>
        <dbReference type="EMBL" id="KXA20070.1"/>
    </source>
</evidence>
<evidence type="ECO:0000313" key="4">
    <source>
        <dbReference type="Proteomes" id="UP000070687"/>
    </source>
</evidence>
<reference evidence="3 4" key="1">
    <citation type="submission" date="2016-01" db="EMBL/GenBank/DDBJ databases">
        <authorList>
            <person name="Oliw E.H."/>
        </authorList>
    </citation>
    <scope>NUCLEOTIDE SEQUENCE [LARGE SCALE GENOMIC DNA]</scope>
    <source>
        <strain evidence="3 4">PSS_7772B</strain>
    </source>
</reference>
<name>A0A133NUV2_GARVA</name>
<accession>A0A133NUV2</accession>
<feature type="region of interest" description="Disordered" evidence="1">
    <location>
        <begin position="37"/>
        <end position="57"/>
    </location>
</feature>
<organism evidence="3 4">
    <name type="scientific">Gardnerella vaginalis</name>
    <dbReference type="NCBI Taxonomy" id="2702"/>
    <lineage>
        <taxon>Bacteria</taxon>
        <taxon>Bacillati</taxon>
        <taxon>Actinomycetota</taxon>
        <taxon>Actinomycetes</taxon>
        <taxon>Bifidobacteriales</taxon>
        <taxon>Bifidobacteriaceae</taxon>
        <taxon>Gardnerella</taxon>
    </lineage>
</organism>
<keyword evidence="2" id="KW-1133">Transmembrane helix</keyword>
<dbReference type="PATRIC" id="fig|2702.100.peg.889"/>
<keyword evidence="2" id="KW-0812">Transmembrane</keyword>
<comment type="caution">
    <text evidence="3">The sequence shown here is derived from an EMBL/GenBank/DDBJ whole genome shotgun (WGS) entry which is preliminary data.</text>
</comment>
<gene>
    <name evidence="3" type="ORF">HMPREF3208_00909</name>
</gene>